<dbReference type="GO" id="GO:0003950">
    <property type="term" value="F:NAD+ poly-ADP-ribosyltransferase activity"/>
    <property type="evidence" value="ECO:0007669"/>
    <property type="project" value="InterPro"/>
</dbReference>
<dbReference type="EMBL" id="KN817613">
    <property type="protein sequence ID" value="KJA16899.1"/>
    <property type="molecule type" value="Genomic_DNA"/>
</dbReference>
<dbReference type="OrthoDB" id="9514740at2759"/>
<dbReference type="Pfam" id="PF00644">
    <property type="entry name" value="PARP"/>
    <property type="match status" value="1"/>
</dbReference>
<accession>A0A0D2NCS8</accession>
<dbReference type="SUPFAM" id="SSF56399">
    <property type="entry name" value="ADP-ribosylation"/>
    <property type="match status" value="1"/>
</dbReference>
<keyword evidence="3" id="KW-1185">Reference proteome</keyword>
<proteinExistence type="predicted"/>
<dbReference type="Proteomes" id="UP000054270">
    <property type="component" value="Unassembled WGS sequence"/>
</dbReference>
<protein>
    <recommendedName>
        <fullName evidence="1">PARP catalytic domain-containing protein</fullName>
    </recommendedName>
</protein>
<dbReference type="STRING" id="945553.A0A0D2NCS8"/>
<sequence length="250" mass="28500">MSYNPYCVYPDPYYVYPNPYYVFPHPYYGYTGSYHEYPQLVPILPVPISSNNLLHSGPNEYEIISERFLNGWLHPDKPTPTIKQIFLVAHSTREGHTYARNFNDYYNRVGNMQMLFHGTRCECRIGRGSLKACDSETCNLCEIIKGSYSMEKAKGQQMFGRGIYTTEVSSKADVYVDNVDDSQDSIMILNQVALGRSKIMYEACHNMQAAPPTYDSVTAATYAHGGEVRYHEAVVYREDAICPHAIVVYS</sequence>
<evidence type="ECO:0000313" key="2">
    <source>
        <dbReference type="EMBL" id="KJA16899.1"/>
    </source>
</evidence>
<organism evidence="2 3">
    <name type="scientific">Hypholoma sublateritium (strain FD-334 SS-4)</name>
    <dbReference type="NCBI Taxonomy" id="945553"/>
    <lineage>
        <taxon>Eukaryota</taxon>
        <taxon>Fungi</taxon>
        <taxon>Dikarya</taxon>
        <taxon>Basidiomycota</taxon>
        <taxon>Agaricomycotina</taxon>
        <taxon>Agaricomycetes</taxon>
        <taxon>Agaricomycetidae</taxon>
        <taxon>Agaricales</taxon>
        <taxon>Agaricineae</taxon>
        <taxon>Strophariaceae</taxon>
        <taxon>Hypholoma</taxon>
    </lineage>
</organism>
<dbReference type="Gene3D" id="3.90.228.10">
    <property type="match status" value="1"/>
</dbReference>
<dbReference type="InterPro" id="IPR012317">
    <property type="entry name" value="Poly(ADP-ribose)pol_cat_dom"/>
</dbReference>
<dbReference type="OMA" id="CAVCHIL"/>
<evidence type="ECO:0000259" key="1">
    <source>
        <dbReference type="Pfam" id="PF00644"/>
    </source>
</evidence>
<gene>
    <name evidence="2" type="ORF">HYPSUDRAFT_219214</name>
</gene>
<feature type="domain" description="PARP catalytic" evidence="1">
    <location>
        <begin position="155"/>
        <end position="222"/>
    </location>
</feature>
<reference evidence="3" key="1">
    <citation type="submission" date="2014-04" db="EMBL/GenBank/DDBJ databases">
        <title>Evolutionary Origins and Diversification of the Mycorrhizal Mutualists.</title>
        <authorList>
            <consortium name="DOE Joint Genome Institute"/>
            <consortium name="Mycorrhizal Genomics Consortium"/>
            <person name="Kohler A."/>
            <person name="Kuo A."/>
            <person name="Nagy L.G."/>
            <person name="Floudas D."/>
            <person name="Copeland A."/>
            <person name="Barry K.W."/>
            <person name="Cichocki N."/>
            <person name="Veneault-Fourrey C."/>
            <person name="LaButti K."/>
            <person name="Lindquist E.A."/>
            <person name="Lipzen A."/>
            <person name="Lundell T."/>
            <person name="Morin E."/>
            <person name="Murat C."/>
            <person name="Riley R."/>
            <person name="Ohm R."/>
            <person name="Sun H."/>
            <person name="Tunlid A."/>
            <person name="Henrissat B."/>
            <person name="Grigoriev I.V."/>
            <person name="Hibbett D.S."/>
            <person name="Martin F."/>
        </authorList>
    </citation>
    <scope>NUCLEOTIDE SEQUENCE [LARGE SCALE GENOMIC DNA]</scope>
    <source>
        <strain evidence="3">FD-334 SS-4</strain>
    </source>
</reference>
<dbReference type="AlphaFoldDB" id="A0A0D2NCS8"/>
<evidence type="ECO:0000313" key="3">
    <source>
        <dbReference type="Proteomes" id="UP000054270"/>
    </source>
</evidence>
<name>A0A0D2NCS8_HYPSF</name>